<dbReference type="RefSeq" id="XP_023465969.1">
    <property type="nucleotide sequence ID" value="XM_023607589.1"/>
</dbReference>
<sequence length="197" mass="22336">MQKLVARVGTFKQPYSRLFYTSSVLFKSEPIRSHPNLYAHTINSENKTQKYAISYVSDDDLGQRSIEDYPELIIGWSSSTDTLNTRTFVENGKFADFLTKTLKENIHKVNDTNLKAMADWQKEGWMHIGDERDPPAWGRINFPEDIVGSVQLVNGVIQEGTYQPMPAHRLISGKGIFQLSEPLTQCVIRAAKAKVSQ</sequence>
<gene>
    <name evidence="1" type="ORF">RHIMIDRAFT_227220</name>
</gene>
<accession>A0A2G4SU25</accession>
<dbReference type="PANTHER" id="PTHR37331:SF1">
    <property type="entry name" value="YALI0F11671P"/>
    <property type="match status" value="1"/>
</dbReference>
<dbReference type="PANTHER" id="PTHR37331">
    <property type="entry name" value="YALI0F11671P"/>
    <property type="match status" value="1"/>
</dbReference>
<organism evidence="1 2">
    <name type="scientific">Rhizopus microsporus ATCC 52813</name>
    <dbReference type="NCBI Taxonomy" id="1340429"/>
    <lineage>
        <taxon>Eukaryota</taxon>
        <taxon>Fungi</taxon>
        <taxon>Fungi incertae sedis</taxon>
        <taxon>Mucoromycota</taxon>
        <taxon>Mucoromycotina</taxon>
        <taxon>Mucoromycetes</taxon>
        <taxon>Mucorales</taxon>
        <taxon>Mucorineae</taxon>
        <taxon>Rhizopodaceae</taxon>
        <taxon>Rhizopus</taxon>
    </lineage>
</organism>
<dbReference type="GeneID" id="35438579"/>
<protein>
    <submittedName>
        <fullName evidence="1">Uncharacterized protein</fullName>
    </submittedName>
</protein>
<proteinExistence type="predicted"/>
<dbReference type="EMBL" id="KZ303850">
    <property type="protein sequence ID" value="PHZ12261.1"/>
    <property type="molecule type" value="Genomic_DNA"/>
</dbReference>
<dbReference type="Proteomes" id="UP000242254">
    <property type="component" value="Unassembled WGS sequence"/>
</dbReference>
<evidence type="ECO:0000313" key="2">
    <source>
        <dbReference type="Proteomes" id="UP000242254"/>
    </source>
</evidence>
<reference evidence="1 2" key="1">
    <citation type="journal article" date="2016" name="Proc. Natl. Acad. Sci. U.S.A.">
        <title>Lipid metabolic changes in an early divergent fungus govern the establishment of a mutualistic symbiosis with endobacteria.</title>
        <authorList>
            <person name="Lastovetsky O.A."/>
            <person name="Gaspar M.L."/>
            <person name="Mondo S.J."/>
            <person name="LaButti K.M."/>
            <person name="Sandor L."/>
            <person name="Grigoriev I.V."/>
            <person name="Henry S.A."/>
            <person name="Pawlowska T.E."/>
        </authorList>
    </citation>
    <scope>NUCLEOTIDE SEQUENCE [LARGE SCALE GENOMIC DNA]</scope>
    <source>
        <strain evidence="1 2">ATCC 52813</strain>
    </source>
</reference>
<name>A0A2G4SU25_RHIZD</name>
<dbReference type="AlphaFoldDB" id="A0A2G4SU25"/>
<evidence type="ECO:0000313" key="1">
    <source>
        <dbReference type="EMBL" id="PHZ12261.1"/>
    </source>
</evidence>
<dbReference type="STRING" id="1340429.A0A2G4SU25"/>
<keyword evidence="2" id="KW-1185">Reference proteome</keyword>